<dbReference type="Pfam" id="PF01842">
    <property type="entry name" value="ACT"/>
    <property type="match status" value="1"/>
</dbReference>
<evidence type="ECO:0000256" key="1">
    <source>
        <dbReference type="ARBA" id="ARBA00022737"/>
    </source>
</evidence>
<evidence type="ECO:0000313" key="4">
    <source>
        <dbReference type="Proteomes" id="UP000813463"/>
    </source>
</evidence>
<dbReference type="PROSITE" id="PS51671">
    <property type="entry name" value="ACT"/>
    <property type="match status" value="2"/>
</dbReference>
<dbReference type="GeneID" id="110786937"/>
<evidence type="ECO:0000313" key="5">
    <source>
        <dbReference type="RefSeq" id="XP_021847210.2"/>
    </source>
</evidence>
<reference evidence="4" key="1">
    <citation type="journal article" date="2021" name="Nat. Commun.">
        <title>Genomic analyses provide insights into spinach domestication and the genetic basis of agronomic traits.</title>
        <authorList>
            <person name="Cai X."/>
            <person name="Sun X."/>
            <person name="Xu C."/>
            <person name="Sun H."/>
            <person name="Wang X."/>
            <person name="Ge C."/>
            <person name="Zhang Z."/>
            <person name="Wang Q."/>
            <person name="Fei Z."/>
            <person name="Jiao C."/>
            <person name="Wang Q."/>
        </authorList>
    </citation>
    <scope>NUCLEOTIDE SEQUENCE [LARGE SCALE GENOMIC DNA]</scope>
    <source>
        <strain evidence="4">cv. Varoflay</strain>
    </source>
</reference>
<dbReference type="SUPFAM" id="SSF55021">
    <property type="entry name" value="ACT-like"/>
    <property type="match status" value="2"/>
</dbReference>
<dbReference type="KEGG" id="soe:110786937"/>
<dbReference type="PANTHER" id="PTHR31096">
    <property type="entry name" value="ACT DOMAIN-CONTAINING PROTEIN ACR4-RELATED"/>
    <property type="match status" value="1"/>
</dbReference>
<dbReference type="Gene3D" id="3.30.70.260">
    <property type="match status" value="1"/>
</dbReference>
<dbReference type="InterPro" id="IPR002912">
    <property type="entry name" value="ACT_dom"/>
</dbReference>
<proteinExistence type="predicted"/>
<dbReference type="InterPro" id="IPR045865">
    <property type="entry name" value="ACT-like_dom_sf"/>
</dbReference>
<dbReference type="InterPro" id="IPR056805">
    <property type="entry name" value="ACT_ACR9/10_C"/>
</dbReference>
<dbReference type="Pfam" id="PF24926">
    <property type="entry name" value="ACT_ACR9_C"/>
    <property type="match status" value="1"/>
</dbReference>
<comment type="function">
    <text evidence="2">Binds amino acids.</text>
</comment>
<reference evidence="5" key="2">
    <citation type="submission" date="2025-08" db="UniProtKB">
        <authorList>
            <consortium name="RefSeq"/>
        </authorList>
    </citation>
    <scope>IDENTIFICATION</scope>
    <source>
        <tissue evidence="5">Leaf</tissue>
    </source>
</reference>
<dbReference type="GO" id="GO:0016597">
    <property type="term" value="F:amino acid binding"/>
    <property type="evidence" value="ECO:0007669"/>
    <property type="project" value="UniProtKB-UniRule"/>
</dbReference>
<dbReference type="InterPro" id="IPR040217">
    <property type="entry name" value="ACR1-12"/>
</dbReference>
<dbReference type="RefSeq" id="XP_021847210.2">
    <property type="nucleotide sequence ID" value="XM_021991518.2"/>
</dbReference>
<organism evidence="4 5">
    <name type="scientific">Spinacia oleracea</name>
    <name type="common">Spinach</name>
    <dbReference type="NCBI Taxonomy" id="3562"/>
    <lineage>
        <taxon>Eukaryota</taxon>
        <taxon>Viridiplantae</taxon>
        <taxon>Streptophyta</taxon>
        <taxon>Embryophyta</taxon>
        <taxon>Tracheophyta</taxon>
        <taxon>Spermatophyta</taxon>
        <taxon>Magnoliopsida</taxon>
        <taxon>eudicotyledons</taxon>
        <taxon>Gunneridae</taxon>
        <taxon>Pentapetalae</taxon>
        <taxon>Caryophyllales</taxon>
        <taxon>Chenopodiaceae</taxon>
        <taxon>Chenopodioideae</taxon>
        <taxon>Anserineae</taxon>
        <taxon>Spinacia</taxon>
    </lineage>
</organism>
<protein>
    <recommendedName>
        <fullName evidence="2">ACT domain-containing protein ACR</fullName>
    </recommendedName>
    <alternativeName>
        <fullName evidence="2">Protein ACT DOMAIN REPEATS</fullName>
    </alternativeName>
</protein>
<evidence type="ECO:0000256" key="2">
    <source>
        <dbReference type="RuleBase" id="RU369043"/>
    </source>
</evidence>
<accession>A0A9R0JU53</accession>
<dbReference type="AlphaFoldDB" id="A0A9R0JU53"/>
<keyword evidence="1 2" id="KW-0677">Repeat</keyword>
<dbReference type="Pfam" id="PF24914">
    <property type="entry name" value="ACR10_N"/>
    <property type="match status" value="1"/>
</dbReference>
<dbReference type="Pfam" id="PF24931">
    <property type="entry name" value="ACT_ACR9_3rd"/>
    <property type="match status" value="1"/>
</dbReference>
<feature type="domain" description="ACT" evidence="3">
    <location>
        <begin position="247"/>
        <end position="328"/>
    </location>
</feature>
<dbReference type="InterPro" id="IPR056816">
    <property type="entry name" value="ACR2/9/10_N"/>
</dbReference>
<dbReference type="PANTHER" id="PTHR31096:SF23">
    <property type="entry name" value="ACT DOMAIN-CONTAINING PROTEIN ACR10"/>
    <property type="match status" value="1"/>
</dbReference>
<evidence type="ECO:0000259" key="3">
    <source>
        <dbReference type="PROSITE" id="PS51671"/>
    </source>
</evidence>
<keyword evidence="4" id="KW-1185">Reference proteome</keyword>
<name>A0A9R0JU53_SPIOL</name>
<feature type="domain" description="ACT" evidence="3">
    <location>
        <begin position="112"/>
        <end position="194"/>
    </location>
</feature>
<sequence length="412" mass="46701">MGILQDDVVIFKAAEKEGDPTIITVNCPDQLGLACDLCRILLFFGFRISRVDFATDGKWCYIVLWVMGKPTTKWGLVKKRLVAACPSCNSISGISYYRAELLQPPKPPEVFLLKLCCHDRRGLLHDITEVLCELELNIQRVKVSTTPDGKVLDLFFITDTRELLHTKKRQEDTKEHLRANLEDAVMCDIEKVSLEVTACSQASTFLPSAITDETFNFEIPDKHYTGTSLTNCVSITVDNTLSPSHTLVQIVCRDYKGLLYDMMRTFKDYNIQISYGRGSTKQKRNCEIDLFIVQADGKKIVDPSKQNALRSRLLKEVAQPLKVAVVSRGPDTELLVANPVEISGKGRPGVFYDVTLALKMLNLCIFSAEIVRHIIEHRECEVYRFLLQEGECLSVSRNKIKERVWNTLMGWE</sequence>
<gene>
    <name evidence="5" type="primary">LOC110786937</name>
</gene>
<dbReference type="Proteomes" id="UP000813463">
    <property type="component" value="Chromosome 5"/>
</dbReference>